<feature type="chain" id="PRO_5026705086" evidence="1">
    <location>
        <begin position="18"/>
        <end position="92"/>
    </location>
</feature>
<reference evidence="2" key="1">
    <citation type="submission" date="2019-03" db="EMBL/GenBank/DDBJ databases">
        <authorList>
            <person name="Mank J."/>
            <person name="Almeida P."/>
        </authorList>
    </citation>
    <scope>NUCLEOTIDE SEQUENCE</scope>
    <source>
        <strain evidence="2">78183</strain>
    </source>
</reference>
<organism evidence="2">
    <name type="scientific">Salix viminalis</name>
    <name type="common">Common osier</name>
    <name type="synonym">Basket willow</name>
    <dbReference type="NCBI Taxonomy" id="40686"/>
    <lineage>
        <taxon>Eukaryota</taxon>
        <taxon>Viridiplantae</taxon>
        <taxon>Streptophyta</taxon>
        <taxon>Embryophyta</taxon>
        <taxon>Tracheophyta</taxon>
        <taxon>Spermatophyta</taxon>
        <taxon>Magnoliopsida</taxon>
        <taxon>eudicotyledons</taxon>
        <taxon>Gunneridae</taxon>
        <taxon>Pentapetalae</taxon>
        <taxon>rosids</taxon>
        <taxon>fabids</taxon>
        <taxon>Malpighiales</taxon>
        <taxon>Salicaceae</taxon>
        <taxon>Saliceae</taxon>
        <taxon>Salix</taxon>
    </lineage>
</organism>
<protein>
    <submittedName>
        <fullName evidence="2">Uncharacterized protein</fullName>
    </submittedName>
</protein>
<keyword evidence="1" id="KW-0732">Signal</keyword>
<evidence type="ECO:0000256" key="1">
    <source>
        <dbReference type="SAM" id="SignalP"/>
    </source>
</evidence>
<proteinExistence type="predicted"/>
<dbReference type="EMBL" id="CAADRP010002041">
    <property type="protein sequence ID" value="VFU59980.1"/>
    <property type="molecule type" value="Genomic_DNA"/>
</dbReference>
<dbReference type="AlphaFoldDB" id="A0A6N2N2P9"/>
<sequence length="92" mass="10409">MPFSMLAFSSGLRASSAFCSYSVSPWSRNWHCRVDWIADNVYESTRAVISNSLNQGLYNAGIDVEEVIAGHTRLPWNSSRYDNNVYTLQRIG</sequence>
<feature type="signal peptide" evidence="1">
    <location>
        <begin position="1"/>
        <end position="17"/>
    </location>
</feature>
<accession>A0A6N2N2P9</accession>
<gene>
    <name evidence="2" type="ORF">SVIM_LOCUS443328</name>
</gene>
<evidence type="ECO:0000313" key="2">
    <source>
        <dbReference type="EMBL" id="VFU59980.1"/>
    </source>
</evidence>
<name>A0A6N2N2P9_SALVM</name>